<organism evidence="2 3">
    <name type="scientific">Halobaculum saliterrae</name>
    <dbReference type="NCBI Taxonomy" id="2073113"/>
    <lineage>
        <taxon>Archaea</taxon>
        <taxon>Methanobacteriati</taxon>
        <taxon>Methanobacteriota</taxon>
        <taxon>Stenosarchaea group</taxon>
        <taxon>Halobacteria</taxon>
        <taxon>Halobacteriales</taxon>
        <taxon>Haloferacaceae</taxon>
        <taxon>Halobaculum</taxon>
    </lineage>
</organism>
<keyword evidence="3" id="KW-1185">Reference proteome</keyword>
<sequence>MDVNCEGCAGCCLDWRPLGAPDDREREGRYRALDDAYHLVPLSRDEIRGFVDSGLGDALVPRLFAAEGDRTATVGGHEVAGIGGRPAFLVGIRKLPKPVAPFDGDRVWLDTCAFLDPDTLKCRIHDTDRYPDRCRTYPGHNLELDAETECERVERVHGEAGERLVDDAVPGDLPPPPLSRGALGSSVFLHHDPDALADSGAVGRLVDDAATRADRATFVACAAASAPGTAAVSADRYERARERVLAADSWVGAAAEGWRAAAGPRGDAVADVDAPDPDRVEVDRGAPETADWDG</sequence>
<evidence type="ECO:0000313" key="3">
    <source>
        <dbReference type="Proteomes" id="UP000437065"/>
    </source>
</evidence>
<accession>A0A6B0SP22</accession>
<proteinExistence type="predicted"/>
<gene>
    <name evidence="2" type="ORF">GRX01_02075</name>
</gene>
<dbReference type="RefSeq" id="WP_159662885.1">
    <property type="nucleotide sequence ID" value="NZ_WUUS01000001.1"/>
</dbReference>
<reference evidence="2 3" key="1">
    <citation type="submission" date="2019-12" db="EMBL/GenBank/DDBJ databases">
        <title>Isolation and characterization of three novel carbon monoxide-oxidizing members of Halobacteria from salione crusts and soils.</title>
        <authorList>
            <person name="Myers M.R."/>
            <person name="King G.M."/>
        </authorList>
    </citation>
    <scope>NUCLEOTIDE SEQUENCE [LARGE SCALE GENOMIC DNA]</scope>
    <source>
        <strain evidence="2 3">WSA2</strain>
    </source>
</reference>
<dbReference type="EMBL" id="WUUS01000001">
    <property type="protein sequence ID" value="MXR40147.1"/>
    <property type="molecule type" value="Genomic_DNA"/>
</dbReference>
<protein>
    <submittedName>
        <fullName evidence="2">YkgJ family cysteine cluster protein</fullName>
    </submittedName>
</protein>
<dbReference type="Pfam" id="PF24375">
    <property type="entry name" value="DUF7531"/>
    <property type="match status" value="1"/>
</dbReference>
<name>A0A6B0SP22_9EURY</name>
<feature type="compositionally biased region" description="Low complexity" evidence="1">
    <location>
        <begin position="261"/>
        <end position="272"/>
    </location>
</feature>
<comment type="caution">
    <text evidence="2">The sequence shown here is derived from an EMBL/GenBank/DDBJ whole genome shotgun (WGS) entry which is preliminary data.</text>
</comment>
<dbReference type="AlphaFoldDB" id="A0A6B0SP22"/>
<dbReference type="InterPro" id="IPR055953">
    <property type="entry name" value="DUF7531"/>
</dbReference>
<dbReference type="Proteomes" id="UP000437065">
    <property type="component" value="Unassembled WGS sequence"/>
</dbReference>
<dbReference type="OrthoDB" id="156950at2157"/>
<feature type="region of interest" description="Disordered" evidence="1">
    <location>
        <begin position="261"/>
        <end position="294"/>
    </location>
</feature>
<feature type="compositionally biased region" description="Basic and acidic residues" evidence="1">
    <location>
        <begin position="276"/>
        <end position="286"/>
    </location>
</feature>
<evidence type="ECO:0000313" key="2">
    <source>
        <dbReference type="EMBL" id="MXR40147.1"/>
    </source>
</evidence>
<evidence type="ECO:0000256" key="1">
    <source>
        <dbReference type="SAM" id="MobiDB-lite"/>
    </source>
</evidence>